<keyword evidence="4" id="KW-1015">Disulfide bond</keyword>
<protein>
    <submittedName>
        <fullName evidence="9">Uncharacterized protein</fullName>
    </submittedName>
</protein>
<feature type="compositionally biased region" description="Polar residues" evidence="7">
    <location>
        <begin position="498"/>
        <end position="517"/>
    </location>
</feature>
<keyword evidence="8" id="KW-0472">Membrane</keyword>
<dbReference type="InterPro" id="IPR050778">
    <property type="entry name" value="Cueball_EGF_LRP_Nidogen"/>
</dbReference>
<feature type="repeat" description="LDL-receptor class B" evidence="6">
    <location>
        <begin position="74"/>
        <end position="116"/>
    </location>
</feature>
<dbReference type="SUPFAM" id="SSF63825">
    <property type="entry name" value="YWTD domain"/>
    <property type="match status" value="1"/>
</dbReference>
<evidence type="ECO:0000256" key="3">
    <source>
        <dbReference type="ARBA" id="ARBA00022737"/>
    </source>
</evidence>
<dbReference type="EMBL" id="JAODUP010000555">
    <property type="protein sequence ID" value="KAK2147404.1"/>
    <property type="molecule type" value="Genomic_DNA"/>
</dbReference>
<dbReference type="AlphaFoldDB" id="A0AAD9J6R7"/>
<keyword evidence="5" id="KW-0325">Glycoprotein</keyword>
<feature type="region of interest" description="Disordered" evidence="7">
    <location>
        <begin position="473"/>
        <end position="598"/>
    </location>
</feature>
<evidence type="ECO:0000256" key="5">
    <source>
        <dbReference type="ARBA" id="ARBA00023180"/>
    </source>
</evidence>
<accession>A0AAD9J6R7</accession>
<evidence type="ECO:0000256" key="6">
    <source>
        <dbReference type="PROSITE-ProRule" id="PRU00461"/>
    </source>
</evidence>
<dbReference type="PANTHER" id="PTHR46513:SF41">
    <property type="entry name" value="LOW-DENSITY LIPOPROTEIN RECEPTOR-RELATED PROTEIN"/>
    <property type="match status" value="1"/>
</dbReference>
<dbReference type="FunFam" id="2.120.10.30:FF:000241">
    <property type="entry name" value="Low-density lipoprotein receptor-related protein 6"/>
    <property type="match status" value="1"/>
</dbReference>
<keyword evidence="1" id="KW-0245">EGF-like domain</keyword>
<dbReference type="InterPro" id="IPR000033">
    <property type="entry name" value="LDLR_classB_rpt"/>
</dbReference>
<keyword evidence="10" id="KW-1185">Reference proteome</keyword>
<name>A0AAD9J6R7_9ANNE</name>
<evidence type="ECO:0000313" key="9">
    <source>
        <dbReference type="EMBL" id="KAK2147404.1"/>
    </source>
</evidence>
<keyword evidence="8" id="KW-1133">Transmembrane helix</keyword>
<evidence type="ECO:0000256" key="1">
    <source>
        <dbReference type="ARBA" id="ARBA00022536"/>
    </source>
</evidence>
<gene>
    <name evidence="9" type="ORF">LSH36_555g03031</name>
</gene>
<dbReference type="Proteomes" id="UP001208570">
    <property type="component" value="Unassembled WGS sequence"/>
</dbReference>
<reference evidence="9" key="1">
    <citation type="journal article" date="2023" name="Mol. Biol. Evol.">
        <title>Third-Generation Sequencing Reveals the Adaptive Role of the Epigenome in Three Deep-Sea Polychaetes.</title>
        <authorList>
            <person name="Perez M."/>
            <person name="Aroh O."/>
            <person name="Sun Y."/>
            <person name="Lan Y."/>
            <person name="Juniper S.K."/>
            <person name="Young C.R."/>
            <person name="Angers B."/>
            <person name="Qian P.Y."/>
        </authorList>
    </citation>
    <scope>NUCLEOTIDE SEQUENCE</scope>
    <source>
        <strain evidence="9">P08H-3</strain>
    </source>
</reference>
<keyword evidence="8" id="KW-0812">Transmembrane</keyword>
<evidence type="ECO:0000256" key="7">
    <source>
        <dbReference type="SAM" id="MobiDB-lite"/>
    </source>
</evidence>
<evidence type="ECO:0000313" key="10">
    <source>
        <dbReference type="Proteomes" id="UP001208570"/>
    </source>
</evidence>
<dbReference type="PROSITE" id="PS51120">
    <property type="entry name" value="LDLRB"/>
    <property type="match status" value="2"/>
</dbReference>
<dbReference type="PANTHER" id="PTHR46513">
    <property type="entry name" value="VITELLOGENIN RECEPTOR-LIKE PROTEIN-RELATED-RELATED"/>
    <property type="match status" value="1"/>
</dbReference>
<feature type="region of interest" description="Disordered" evidence="7">
    <location>
        <begin position="373"/>
        <end position="393"/>
    </location>
</feature>
<keyword evidence="2" id="KW-0732">Signal</keyword>
<evidence type="ECO:0000256" key="8">
    <source>
        <dbReference type="SAM" id="Phobius"/>
    </source>
</evidence>
<dbReference type="InterPro" id="IPR011042">
    <property type="entry name" value="6-blade_b-propeller_TolB-like"/>
</dbReference>
<sequence>MTLAEKYHVTLVKRKLNKPRAIALDPIRGYMYWTDWSIQSRIEKAAMDGSDRKIIIDTGLGGWPNGITIDITGEKLYWCNARTETIEMADLDGDNRKVIYRASRAHFFGITLSGRTLYYTDWTKNGRKCACPDSIKRGAKSYVCREPVRNHTPDIPRGALTPASIATAPPIGEPPIQYYTHTAPDAIGLHVSTSVPTLLPPVGGDQDIAIRKTATLAAILEGKDKPTEDTQTTDRITAALSDKRTPLEITPIPPNSLDITTHGVDPDQPIEEQINASRDMGSVGAPSGEYDDNDDRVPSVRTSGNAKKPRFPVFNNTLRRPKLTEKEPTANLTMTVFGDRITYIGLTGILVGGITVMIVIITIAIVIYKKSEPRKPKRQQPEVEPNTISSRMGRYSATYDMPLQDAVTSSHTSAERLADLSDNYFSGHVVQGLENPSFVRRESNNTIYEEIPGYSPTEPGSPTFITFAKVAAPEEDARTDQPTAKPSFRIETPPSAGSRESQATDSGAGLATQTTTAYVHGYGLPGTRDNDDSGLATAGHKESSFTNPCSDRDSSGSSMSKDAPPVPDKGNLSGSDVMYAAVTRQKPETASDATGSGSDLYEDIQIVGILCESTN</sequence>
<organism evidence="9 10">
    <name type="scientific">Paralvinella palmiformis</name>
    <dbReference type="NCBI Taxonomy" id="53620"/>
    <lineage>
        <taxon>Eukaryota</taxon>
        <taxon>Metazoa</taxon>
        <taxon>Spiralia</taxon>
        <taxon>Lophotrochozoa</taxon>
        <taxon>Annelida</taxon>
        <taxon>Polychaeta</taxon>
        <taxon>Sedentaria</taxon>
        <taxon>Canalipalpata</taxon>
        <taxon>Terebellida</taxon>
        <taxon>Terebelliformia</taxon>
        <taxon>Alvinellidae</taxon>
        <taxon>Paralvinella</taxon>
    </lineage>
</organism>
<proteinExistence type="predicted"/>
<dbReference type="Pfam" id="PF00058">
    <property type="entry name" value="Ldl_recept_b"/>
    <property type="match status" value="1"/>
</dbReference>
<feature type="repeat" description="LDL-receptor class B" evidence="6">
    <location>
        <begin position="29"/>
        <end position="73"/>
    </location>
</feature>
<evidence type="ECO:0000256" key="4">
    <source>
        <dbReference type="ARBA" id="ARBA00023157"/>
    </source>
</evidence>
<keyword evidence="3" id="KW-0677">Repeat</keyword>
<feature type="transmembrane region" description="Helical" evidence="8">
    <location>
        <begin position="343"/>
        <end position="368"/>
    </location>
</feature>
<dbReference type="Gene3D" id="2.120.10.30">
    <property type="entry name" value="TolB, C-terminal domain"/>
    <property type="match status" value="1"/>
</dbReference>
<evidence type="ECO:0000256" key="2">
    <source>
        <dbReference type="ARBA" id="ARBA00022729"/>
    </source>
</evidence>
<feature type="region of interest" description="Disordered" evidence="7">
    <location>
        <begin position="276"/>
        <end position="313"/>
    </location>
</feature>
<dbReference type="SMART" id="SM00135">
    <property type="entry name" value="LY"/>
    <property type="match status" value="3"/>
</dbReference>
<comment type="caution">
    <text evidence="9">The sequence shown here is derived from an EMBL/GenBank/DDBJ whole genome shotgun (WGS) entry which is preliminary data.</text>
</comment>